<keyword evidence="3" id="KW-0479">Metal-binding</keyword>
<gene>
    <name evidence="11" type="ORF">AGABI1DRAFT_113820</name>
</gene>
<evidence type="ECO:0000256" key="1">
    <source>
        <dbReference type="ARBA" id="ARBA00008721"/>
    </source>
</evidence>
<keyword evidence="8" id="KW-1015">Disulfide bond</keyword>
<dbReference type="GO" id="GO:0006508">
    <property type="term" value="P:proteolysis"/>
    <property type="evidence" value="ECO:0007669"/>
    <property type="project" value="UniProtKB-KW"/>
</dbReference>
<protein>
    <recommendedName>
        <fullName evidence="10">Peptidase M43 pregnancy-associated plasma-A domain-containing protein</fullName>
    </recommendedName>
</protein>
<name>K5X8B6_AGABU</name>
<dbReference type="HOGENOM" id="CLU_048726_1_0_1"/>
<keyword evidence="7" id="KW-0482">Metalloprotease</keyword>
<evidence type="ECO:0000259" key="10">
    <source>
        <dbReference type="Pfam" id="PF05572"/>
    </source>
</evidence>
<evidence type="ECO:0000313" key="11">
    <source>
        <dbReference type="EMBL" id="EKM79232.1"/>
    </source>
</evidence>
<keyword evidence="4 9" id="KW-0732">Signal</keyword>
<organism evidence="11 12">
    <name type="scientific">Agaricus bisporus var. burnettii (strain JB137-S8 / ATCC MYA-4627 / FGSC 10392)</name>
    <name type="common">White button mushroom</name>
    <dbReference type="NCBI Taxonomy" id="597362"/>
    <lineage>
        <taxon>Eukaryota</taxon>
        <taxon>Fungi</taxon>
        <taxon>Dikarya</taxon>
        <taxon>Basidiomycota</taxon>
        <taxon>Agaricomycotina</taxon>
        <taxon>Agaricomycetes</taxon>
        <taxon>Agaricomycetidae</taxon>
        <taxon>Agaricales</taxon>
        <taxon>Agaricineae</taxon>
        <taxon>Agaricaceae</taxon>
        <taxon>Agaricus</taxon>
    </lineage>
</organism>
<keyword evidence="6" id="KW-0862">Zinc</keyword>
<evidence type="ECO:0000256" key="9">
    <source>
        <dbReference type="SAM" id="SignalP"/>
    </source>
</evidence>
<dbReference type="OMA" id="WGTNDAM"/>
<dbReference type="eggNOG" id="ENOG502S6EM">
    <property type="taxonomic scope" value="Eukaryota"/>
</dbReference>
<evidence type="ECO:0000256" key="3">
    <source>
        <dbReference type="ARBA" id="ARBA00022723"/>
    </source>
</evidence>
<proteinExistence type="inferred from homology"/>
<feature type="chain" id="PRO_5003891144" description="Peptidase M43 pregnancy-associated plasma-A domain-containing protein" evidence="9">
    <location>
        <begin position="24"/>
        <end position="294"/>
    </location>
</feature>
<dbReference type="InterPro" id="IPR024079">
    <property type="entry name" value="MetalloPept_cat_dom_sf"/>
</dbReference>
<dbReference type="KEGG" id="abp:AGABI1DRAFT113820"/>
<dbReference type="GO" id="GO:0008237">
    <property type="term" value="F:metallopeptidase activity"/>
    <property type="evidence" value="ECO:0007669"/>
    <property type="project" value="UniProtKB-KW"/>
</dbReference>
<keyword evidence="2" id="KW-0645">Protease</keyword>
<dbReference type="EMBL" id="JH971390">
    <property type="protein sequence ID" value="EKM79232.1"/>
    <property type="molecule type" value="Genomic_DNA"/>
</dbReference>
<dbReference type="OrthoDB" id="536211at2759"/>
<dbReference type="PANTHER" id="PTHR47466">
    <property type="match status" value="1"/>
</dbReference>
<feature type="signal peptide" evidence="9">
    <location>
        <begin position="1"/>
        <end position="23"/>
    </location>
</feature>
<dbReference type="InParanoid" id="K5X8B6"/>
<feature type="domain" description="Peptidase M43 pregnancy-associated plasma-A" evidence="10">
    <location>
        <begin position="196"/>
        <end position="284"/>
    </location>
</feature>
<dbReference type="Proteomes" id="UP000008493">
    <property type="component" value="Unassembled WGS sequence"/>
</dbReference>
<dbReference type="PANTHER" id="PTHR47466:SF1">
    <property type="entry name" value="METALLOPROTEASE MEP1 (AFU_ORTHOLOGUE AFUA_1G07730)-RELATED"/>
    <property type="match status" value="1"/>
</dbReference>
<dbReference type="SUPFAM" id="SSF55486">
    <property type="entry name" value="Metalloproteases ('zincins'), catalytic domain"/>
    <property type="match status" value="1"/>
</dbReference>
<comment type="similarity">
    <text evidence="1">Belongs to the peptidase M43B family.</text>
</comment>
<dbReference type="Gene3D" id="3.40.390.10">
    <property type="entry name" value="Collagenase (Catalytic Domain)"/>
    <property type="match status" value="1"/>
</dbReference>
<accession>K5X8B6</accession>
<sequence length="294" mass="32555">MLLIPFAAAAALLFGTLSGAIESQTLAKDFRRCGTLISQSKLDDVERKFNDFRLDSSFEAKLAGSIHIDVHFHIVYENTTLEGGYIPDQQIKDQMDVLNADYGLTGLRWRHTNTTRTKNIEWYDRVAPHNEHENNMKLALKTGDATTLNVYSVGFRAGEGTGLLGFSTFPWDYNNNSSMDGVVVLYSSLPGGTLAPYNKGRTLTHEVGHWLGLYHTFQGGGCGGNGDFVSDTPAESSPAYGCPTKRDSCPDDPGLDPIHNFMDYSEDACMREFTKGQISRIKAQISAYRGLRKY</sequence>
<keyword evidence="5" id="KW-0378">Hydrolase</keyword>
<evidence type="ECO:0000256" key="8">
    <source>
        <dbReference type="ARBA" id="ARBA00023157"/>
    </source>
</evidence>
<dbReference type="MEROPS" id="M43.008"/>
<dbReference type="InterPro" id="IPR008754">
    <property type="entry name" value="Peptidase_M43"/>
</dbReference>
<dbReference type="CDD" id="cd04275">
    <property type="entry name" value="ZnMc_pappalysin_like"/>
    <property type="match status" value="1"/>
</dbReference>
<dbReference type="STRING" id="597362.K5X8B6"/>
<evidence type="ECO:0000256" key="5">
    <source>
        <dbReference type="ARBA" id="ARBA00022801"/>
    </source>
</evidence>
<dbReference type="AlphaFoldDB" id="K5X8B6"/>
<evidence type="ECO:0000256" key="4">
    <source>
        <dbReference type="ARBA" id="ARBA00022729"/>
    </source>
</evidence>
<dbReference type="GO" id="GO:0046872">
    <property type="term" value="F:metal ion binding"/>
    <property type="evidence" value="ECO:0007669"/>
    <property type="project" value="UniProtKB-KW"/>
</dbReference>
<evidence type="ECO:0000256" key="6">
    <source>
        <dbReference type="ARBA" id="ARBA00022833"/>
    </source>
</evidence>
<evidence type="ECO:0000313" key="12">
    <source>
        <dbReference type="Proteomes" id="UP000008493"/>
    </source>
</evidence>
<evidence type="ECO:0000256" key="7">
    <source>
        <dbReference type="ARBA" id="ARBA00023049"/>
    </source>
</evidence>
<dbReference type="Pfam" id="PF05572">
    <property type="entry name" value="Peptidase_M43"/>
    <property type="match status" value="1"/>
</dbReference>
<evidence type="ECO:0000256" key="2">
    <source>
        <dbReference type="ARBA" id="ARBA00022670"/>
    </source>
</evidence>
<reference evidence="12" key="1">
    <citation type="journal article" date="2012" name="Proc. Natl. Acad. Sci. U.S.A.">
        <title>Genome sequence of the button mushroom Agaricus bisporus reveals mechanisms governing adaptation to a humic-rich ecological niche.</title>
        <authorList>
            <person name="Morin E."/>
            <person name="Kohler A."/>
            <person name="Baker A.R."/>
            <person name="Foulongne-Oriol M."/>
            <person name="Lombard V."/>
            <person name="Nagy L.G."/>
            <person name="Ohm R.A."/>
            <person name="Patyshakuliyeva A."/>
            <person name="Brun A."/>
            <person name="Aerts A.L."/>
            <person name="Bailey A.M."/>
            <person name="Billette C."/>
            <person name="Coutinho P.M."/>
            <person name="Deakin G."/>
            <person name="Doddapaneni H."/>
            <person name="Floudas D."/>
            <person name="Grimwood J."/>
            <person name="Hilden K."/>
            <person name="Kuees U."/>
            <person name="LaButti K.M."/>
            <person name="Lapidus A."/>
            <person name="Lindquist E.A."/>
            <person name="Lucas S.M."/>
            <person name="Murat C."/>
            <person name="Riley R.W."/>
            <person name="Salamov A.A."/>
            <person name="Schmutz J."/>
            <person name="Subramanian V."/>
            <person name="Woesten H.A.B."/>
            <person name="Xu J."/>
            <person name="Eastwood D.C."/>
            <person name="Foster G.D."/>
            <person name="Sonnenberg A.S."/>
            <person name="Cullen D."/>
            <person name="de Vries R.P."/>
            <person name="Lundell T."/>
            <person name="Hibbett D.S."/>
            <person name="Henrissat B."/>
            <person name="Burton K.S."/>
            <person name="Kerrigan R.W."/>
            <person name="Challen M.P."/>
            <person name="Grigoriev I.V."/>
            <person name="Martin F."/>
        </authorList>
    </citation>
    <scope>NUCLEOTIDE SEQUENCE [LARGE SCALE GENOMIC DNA]</scope>
    <source>
        <strain evidence="12">JB137-S8 / ATCC MYA-4627 / FGSC 10392</strain>
    </source>
</reference>
<keyword evidence="12" id="KW-1185">Reference proteome</keyword>
<dbReference type="GeneID" id="18824120"/>
<dbReference type="RefSeq" id="XP_007329958.1">
    <property type="nucleotide sequence ID" value="XM_007329896.1"/>
</dbReference>